<organism evidence="1 2">
    <name type="scientific">Plasmodium falciparum (isolate Dd2)</name>
    <dbReference type="NCBI Taxonomy" id="57267"/>
    <lineage>
        <taxon>Eukaryota</taxon>
        <taxon>Sar</taxon>
        <taxon>Alveolata</taxon>
        <taxon>Apicomplexa</taxon>
        <taxon>Aconoidasida</taxon>
        <taxon>Haemosporida</taxon>
        <taxon>Plasmodiidae</taxon>
        <taxon>Plasmodium</taxon>
        <taxon>Plasmodium (Laverania)</taxon>
    </lineage>
</organism>
<sequence length="114" mass="13652">MSNKQTCNNLNEQNKSQFFFDDLQKVRQVNKCDNKLYKMNFKTEILSDDYIILKKNKSNKMDYYIYNNVINHRHLSADMYLNHSKSKANNSNLVNSVAMTLSYMEDRAFMHDYE</sequence>
<accession>A0A0L7MB08</accession>
<reference evidence="2" key="2">
    <citation type="submission" date="2006-09" db="EMBL/GenBank/DDBJ databases">
        <title>The genome sequence of Plasmodium falciparum Dd2.</title>
        <authorList>
            <consortium name="The Broad Institute Genome Sequencing Platform"/>
            <person name="Birren B."/>
            <person name="Lander E."/>
            <person name="Galagan J."/>
            <person name="Nusbaum C."/>
            <person name="Devon K."/>
            <person name="Henn M."/>
            <person name="Jaffe D."/>
            <person name="Butler J."/>
            <person name="Alvarez P."/>
            <person name="Gnerre S."/>
            <person name="Grabherr M."/>
            <person name="Kleber M."/>
            <person name="Mauceli E."/>
            <person name="Brockman W."/>
            <person name="MacCallum I.A."/>
            <person name="Rounsley S."/>
            <person name="Young S."/>
            <person name="LaButti K."/>
            <person name="Pushparaj V."/>
            <person name="DeCaprio D."/>
            <person name="Crawford M."/>
            <person name="Koehrsen M."/>
            <person name="Engels R."/>
            <person name="Montgomery P."/>
            <person name="Pearson M."/>
            <person name="Howarth C."/>
            <person name="Larson L."/>
            <person name="Luoma S."/>
            <person name="White J."/>
            <person name="Kodira C."/>
            <person name="Zeng Q."/>
            <person name="O'Leary S."/>
            <person name="Yandava C."/>
            <person name="Alvarado L."/>
            <person name="Wirth D."/>
            <person name="Volkman S."/>
            <person name="Hartl D."/>
        </authorList>
    </citation>
    <scope>NUCLEOTIDE SEQUENCE [LARGE SCALE GENOMIC DNA]</scope>
</reference>
<dbReference type="Proteomes" id="UP000054282">
    <property type="component" value="Unassembled WGS sequence"/>
</dbReference>
<dbReference type="EMBL" id="GG703229">
    <property type="protein sequence ID" value="KOB89775.1"/>
    <property type="molecule type" value="Genomic_DNA"/>
</dbReference>
<evidence type="ECO:0000313" key="1">
    <source>
        <dbReference type="EMBL" id="KOB89775.1"/>
    </source>
</evidence>
<name>A0A0L7MB08_PLAF4</name>
<evidence type="ECO:0000313" key="2">
    <source>
        <dbReference type="Proteomes" id="UP000054282"/>
    </source>
</evidence>
<proteinExistence type="predicted"/>
<gene>
    <name evidence="1" type="ORF">PFDG_05328</name>
</gene>
<dbReference type="AlphaFoldDB" id="A0A0L7MB08"/>
<protein>
    <submittedName>
        <fullName evidence="1">Uncharacterized protein</fullName>
    </submittedName>
</protein>
<dbReference type="KEGG" id="pfd:PFDG_05328"/>
<reference evidence="2" key="1">
    <citation type="submission" date="2006-09" db="EMBL/GenBank/DDBJ databases">
        <title>Annotation of Plasmodium falciparum Dd2.</title>
        <authorList>
            <consortium name="The Broad Institute Genome Sequencing Platform"/>
            <person name="Volkman S.K."/>
            <person name="Neafsey D.E."/>
            <person name="Dash A.P."/>
            <person name="Chitnis C.E."/>
            <person name="Hartl D.L."/>
            <person name="Young S.K."/>
            <person name="Zeng Q."/>
            <person name="Koehrsen M."/>
            <person name="Alvarado L."/>
            <person name="Berlin A."/>
            <person name="Borenstein D."/>
            <person name="Chapman S.B."/>
            <person name="Chen Z."/>
            <person name="Engels R."/>
            <person name="Freedman E."/>
            <person name="Gellesch M."/>
            <person name="Goldberg J."/>
            <person name="Griggs A."/>
            <person name="Gujja S."/>
            <person name="Heilman E.R."/>
            <person name="Heiman D.I."/>
            <person name="Howarth C."/>
            <person name="Jen D."/>
            <person name="Larson L."/>
            <person name="Mehta T."/>
            <person name="Neiman D."/>
            <person name="Park D."/>
            <person name="Pearson M."/>
            <person name="Roberts A."/>
            <person name="Saif S."/>
            <person name="Shea T."/>
            <person name="Shenoy N."/>
            <person name="Sisk P."/>
            <person name="Stolte C."/>
            <person name="Sykes S."/>
            <person name="Walk T."/>
            <person name="White J."/>
            <person name="Yandava C."/>
            <person name="Haas B."/>
            <person name="Henn M.R."/>
            <person name="Nusbaum C."/>
            <person name="Birren B."/>
        </authorList>
    </citation>
    <scope>NUCLEOTIDE SEQUENCE [LARGE SCALE GENOMIC DNA]</scope>
</reference>